<dbReference type="InterPro" id="IPR036086">
    <property type="entry name" value="ParB/Sulfiredoxin_sf"/>
</dbReference>
<proteinExistence type="predicted"/>
<dbReference type="RefSeq" id="WP_131756422.1">
    <property type="nucleotide sequence ID" value="NZ_CAACUY010000016.1"/>
</dbReference>
<accession>A0ABW2XX07</accession>
<keyword evidence="2" id="KW-1185">Reference proteome</keyword>
<reference evidence="2" key="1">
    <citation type="journal article" date="2019" name="Int. J. Syst. Evol. Microbiol.">
        <title>The Global Catalogue of Microorganisms (GCM) 10K type strain sequencing project: providing services to taxonomists for standard genome sequencing and annotation.</title>
        <authorList>
            <consortium name="The Broad Institute Genomics Platform"/>
            <consortium name="The Broad Institute Genome Sequencing Center for Infectious Disease"/>
            <person name="Wu L."/>
            <person name="Ma J."/>
        </authorList>
    </citation>
    <scope>NUCLEOTIDE SEQUENCE [LARGE SCALE GENOMIC DNA]</scope>
    <source>
        <strain evidence="2">JCM 9371</strain>
    </source>
</reference>
<evidence type="ECO:0000313" key="2">
    <source>
        <dbReference type="Proteomes" id="UP001597063"/>
    </source>
</evidence>
<gene>
    <name evidence="1" type="ORF">ACFQZM_40870</name>
</gene>
<dbReference type="SUPFAM" id="SSF110849">
    <property type="entry name" value="ParB/Sulfiredoxin"/>
    <property type="match status" value="1"/>
</dbReference>
<protein>
    <submittedName>
        <fullName evidence="1">ParB N-terminal domain-containing protein</fullName>
    </submittedName>
</protein>
<organism evidence="1 2">
    <name type="scientific">Actinomadura fibrosa</name>
    <dbReference type="NCBI Taxonomy" id="111802"/>
    <lineage>
        <taxon>Bacteria</taxon>
        <taxon>Bacillati</taxon>
        <taxon>Actinomycetota</taxon>
        <taxon>Actinomycetes</taxon>
        <taxon>Streptosporangiales</taxon>
        <taxon>Thermomonosporaceae</taxon>
        <taxon>Actinomadura</taxon>
    </lineage>
</organism>
<comment type="caution">
    <text evidence="1">The sequence shown here is derived from an EMBL/GenBank/DDBJ whole genome shotgun (WGS) entry which is preliminary data.</text>
</comment>
<sequence>MSRDELLAMMPEVLKQTLPLVPWKIERLWRLELPVRRVAVQELAWLFDLPLWQLNGERFRVAPRQVRDDPQRYPDHLRRVMASDLNYPIHLVEHNGRLVVLDGFHRLLKASIEGRTEVEAVVLSPTDLRSICAGRP</sequence>
<dbReference type="EMBL" id="JBHTGP010000024">
    <property type="protein sequence ID" value="MFD0690901.1"/>
    <property type="molecule type" value="Genomic_DNA"/>
</dbReference>
<evidence type="ECO:0000313" key="1">
    <source>
        <dbReference type="EMBL" id="MFD0690901.1"/>
    </source>
</evidence>
<dbReference type="Proteomes" id="UP001597063">
    <property type="component" value="Unassembled WGS sequence"/>
</dbReference>
<name>A0ABW2XX07_9ACTN</name>